<dbReference type="InterPro" id="IPR029063">
    <property type="entry name" value="SAM-dependent_MTases_sf"/>
</dbReference>
<evidence type="ECO:0000313" key="4">
    <source>
        <dbReference type="Proteomes" id="UP000605848"/>
    </source>
</evidence>
<dbReference type="PANTHER" id="PTHR43861:SF3">
    <property type="entry name" value="PUTATIVE (AFU_ORTHOLOGUE AFUA_2G14390)-RELATED"/>
    <property type="match status" value="1"/>
</dbReference>
<proteinExistence type="predicted"/>
<dbReference type="Proteomes" id="UP000605848">
    <property type="component" value="Unassembled WGS sequence"/>
</dbReference>
<comment type="caution">
    <text evidence="3">The sequence shown here is derived from an EMBL/GenBank/DDBJ whole genome shotgun (WGS) entry which is preliminary data.</text>
</comment>
<dbReference type="SUPFAM" id="SSF53335">
    <property type="entry name" value="S-adenosyl-L-methionine-dependent methyltransferases"/>
    <property type="match status" value="1"/>
</dbReference>
<accession>A0A936Z8R6</accession>
<gene>
    <name evidence="3" type="ORF">JKG68_12305</name>
</gene>
<evidence type="ECO:0000313" key="3">
    <source>
        <dbReference type="EMBL" id="MBL0404752.1"/>
    </source>
</evidence>
<protein>
    <submittedName>
        <fullName evidence="3">Class I SAM-dependent methyltransferase</fullName>
    </submittedName>
</protein>
<sequence length="206" mass="23059">MSQGKGSVPGTAGYAEQADDLVESYESVIFDDLYRPLIELLPEGGKAMDVGAGTGRDAAALARRGFRVHAVEPTAELRAHAQRLHPDPNIVWIDDSLPDLPQVHASGERFDLILMTAVWMHLDESERNRALSRIARLLAVRGRIFMTVRKGPVPAGRRMFEVLIDPLVAQAQDVGLKLLRRYEFADMLGRRDVSWTMLAFERENRV</sequence>
<dbReference type="PANTHER" id="PTHR43861">
    <property type="entry name" value="TRANS-ACONITATE 2-METHYLTRANSFERASE-RELATED"/>
    <property type="match status" value="1"/>
</dbReference>
<feature type="domain" description="Methyltransferase" evidence="2">
    <location>
        <begin position="48"/>
        <end position="142"/>
    </location>
</feature>
<organism evidence="3 4">
    <name type="scientific">Microvirga aerilata</name>
    <dbReference type="NCBI Taxonomy" id="670292"/>
    <lineage>
        <taxon>Bacteria</taxon>
        <taxon>Pseudomonadati</taxon>
        <taxon>Pseudomonadota</taxon>
        <taxon>Alphaproteobacteria</taxon>
        <taxon>Hyphomicrobiales</taxon>
        <taxon>Methylobacteriaceae</taxon>
        <taxon>Microvirga</taxon>
    </lineage>
</organism>
<dbReference type="Pfam" id="PF13649">
    <property type="entry name" value="Methyltransf_25"/>
    <property type="match status" value="1"/>
</dbReference>
<dbReference type="GO" id="GO:0032259">
    <property type="term" value="P:methylation"/>
    <property type="evidence" value="ECO:0007669"/>
    <property type="project" value="UniProtKB-KW"/>
</dbReference>
<keyword evidence="3" id="KW-0489">Methyltransferase</keyword>
<name>A0A936Z8R6_9HYPH</name>
<dbReference type="InterPro" id="IPR041698">
    <property type="entry name" value="Methyltransf_25"/>
</dbReference>
<keyword evidence="4" id="KW-1185">Reference proteome</keyword>
<keyword evidence="1" id="KW-0808">Transferase</keyword>
<dbReference type="CDD" id="cd02440">
    <property type="entry name" value="AdoMet_MTases"/>
    <property type="match status" value="1"/>
</dbReference>
<dbReference type="Gene3D" id="3.40.50.150">
    <property type="entry name" value="Vaccinia Virus protein VP39"/>
    <property type="match status" value="1"/>
</dbReference>
<dbReference type="EMBL" id="JAEQMY010000014">
    <property type="protein sequence ID" value="MBL0404752.1"/>
    <property type="molecule type" value="Genomic_DNA"/>
</dbReference>
<dbReference type="GO" id="GO:0008168">
    <property type="term" value="F:methyltransferase activity"/>
    <property type="evidence" value="ECO:0007669"/>
    <property type="project" value="UniProtKB-KW"/>
</dbReference>
<reference evidence="3" key="1">
    <citation type="submission" date="2021-01" db="EMBL/GenBank/DDBJ databases">
        <title>Microvirga sp.</title>
        <authorList>
            <person name="Kim M.K."/>
        </authorList>
    </citation>
    <scope>NUCLEOTIDE SEQUENCE</scope>
    <source>
        <strain evidence="3">5420S-16</strain>
    </source>
</reference>
<evidence type="ECO:0000259" key="2">
    <source>
        <dbReference type="Pfam" id="PF13649"/>
    </source>
</evidence>
<dbReference type="AlphaFoldDB" id="A0A936Z8R6"/>
<evidence type="ECO:0000256" key="1">
    <source>
        <dbReference type="ARBA" id="ARBA00022679"/>
    </source>
</evidence>
<dbReference type="RefSeq" id="WP_202059743.1">
    <property type="nucleotide sequence ID" value="NZ_JAEQMY010000014.1"/>
</dbReference>